<keyword evidence="2" id="KW-1185">Reference proteome</keyword>
<reference evidence="1 2" key="1">
    <citation type="submission" date="2022-06" db="EMBL/GenBank/DDBJ databases">
        <title>New Species of the Genus Actinoplanes, ActinopZanes ferrugineus.</title>
        <authorList>
            <person name="Ding P."/>
        </authorList>
    </citation>
    <scope>NUCLEOTIDE SEQUENCE [LARGE SCALE GENOMIC DNA]</scope>
    <source>
        <strain evidence="1 2">TRM88003</strain>
    </source>
</reference>
<dbReference type="RefSeq" id="WP_253235462.1">
    <property type="nucleotide sequence ID" value="NZ_JAMYJR010000001.1"/>
</dbReference>
<dbReference type="Proteomes" id="UP001523369">
    <property type="component" value="Unassembled WGS sequence"/>
</dbReference>
<sequence length="358" mass="39073">MRRRDMFKLAAGIPLAAMGFGADAEPRGQVAGLLVREHHLVRPGNQKRLRGLVLRLPWNTVQPTAETVFDGAAEALLDQAEAAAPADYPFLKLRLLAGADSPPWALELGDGPLAGWKDPEDNSEHTVPQWWNDDFLEAYEGLLVALADVLKHRPRWAEVTVSATCTVYAEPCIKQLGVAANREKALAVGYTDDADQAALKQAMAAHHRNLSPLGITSSVAYNPWQTIEDRALKVCPATTIELMDHQKNTMGAYGVWANNSLSARWVDGVPVQNRPDYEGIYQHMVTAAGAGHPVQFQTATLAKIQAAEGSVFATASWAARNKAVSVELPRGWEQDEDVIDLERATELNRQFAINAEAT</sequence>
<evidence type="ECO:0000313" key="1">
    <source>
        <dbReference type="EMBL" id="MCO8269326.1"/>
    </source>
</evidence>
<evidence type="ECO:0000313" key="2">
    <source>
        <dbReference type="Proteomes" id="UP001523369"/>
    </source>
</evidence>
<accession>A0ABT1DES6</accession>
<dbReference type="EMBL" id="JAMYJR010000001">
    <property type="protein sequence ID" value="MCO8269326.1"/>
    <property type="molecule type" value="Genomic_DNA"/>
</dbReference>
<proteinExistence type="predicted"/>
<comment type="caution">
    <text evidence="1">The sequence shown here is derived from an EMBL/GenBank/DDBJ whole genome shotgun (WGS) entry which is preliminary data.</text>
</comment>
<protein>
    <submittedName>
        <fullName evidence="1">Uncharacterized protein</fullName>
    </submittedName>
</protein>
<name>A0ABT1DES6_9ACTN</name>
<organism evidence="1 2">
    <name type="scientific">Paractinoplanes aksuensis</name>
    <dbReference type="NCBI Taxonomy" id="2939490"/>
    <lineage>
        <taxon>Bacteria</taxon>
        <taxon>Bacillati</taxon>
        <taxon>Actinomycetota</taxon>
        <taxon>Actinomycetes</taxon>
        <taxon>Micromonosporales</taxon>
        <taxon>Micromonosporaceae</taxon>
        <taxon>Paractinoplanes</taxon>
    </lineage>
</organism>
<gene>
    <name evidence="1" type="ORF">M1L60_01835</name>
</gene>